<proteinExistence type="predicted"/>
<feature type="region of interest" description="Disordered" evidence="1">
    <location>
        <begin position="75"/>
        <end position="117"/>
    </location>
</feature>
<keyword evidence="3" id="KW-1185">Reference proteome</keyword>
<protein>
    <submittedName>
        <fullName evidence="2">Uncharacterized protein</fullName>
    </submittedName>
</protein>
<accession>A0A8R7QB14</accession>
<reference evidence="2" key="3">
    <citation type="submission" date="2022-06" db="UniProtKB">
        <authorList>
            <consortium name="EnsemblPlants"/>
        </authorList>
    </citation>
    <scope>IDENTIFICATION</scope>
</reference>
<name>A0A8R7QB14_TRIUA</name>
<feature type="compositionally biased region" description="Basic and acidic residues" evidence="1">
    <location>
        <begin position="87"/>
        <end position="100"/>
    </location>
</feature>
<evidence type="ECO:0000256" key="1">
    <source>
        <dbReference type="SAM" id="MobiDB-lite"/>
    </source>
</evidence>
<evidence type="ECO:0000313" key="3">
    <source>
        <dbReference type="Proteomes" id="UP000015106"/>
    </source>
</evidence>
<dbReference type="Proteomes" id="UP000015106">
    <property type="component" value="Chromosome 5"/>
</dbReference>
<organism evidence="2 3">
    <name type="scientific">Triticum urartu</name>
    <name type="common">Red wild einkorn</name>
    <name type="synonym">Crithodium urartu</name>
    <dbReference type="NCBI Taxonomy" id="4572"/>
    <lineage>
        <taxon>Eukaryota</taxon>
        <taxon>Viridiplantae</taxon>
        <taxon>Streptophyta</taxon>
        <taxon>Embryophyta</taxon>
        <taxon>Tracheophyta</taxon>
        <taxon>Spermatophyta</taxon>
        <taxon>Magnoliopsida</taxon>
        <taxon>Liliopsida</taxon>
        <taxon>Poales</taxon>
        <taxon>Poaceae</taxon>
        <taxon>BOP clade</taxon>
        <taxon>Pooideae</taxon>
        <taxon>Triticodae</taxon>
        <taxon>Triticeae</taxon>
        <taxon>Triticinae</taxon>
        <taxon>Triticum</taxon>
    </lineage>
</organism>
<dbReference type="EnsemblPlants" id="TuG1812G0500000337.01.T01">
    <property type="protein sequence ID" value="TuG1812G0500000337.01.T01"/>
    <property type="gene ID" value="TuG1812G0500000337.01"/>
</dbReference>
<feature type="compositionally biased region" description="Basic and acidic residues" evidence="1">
    <location>
        <begin position="108"/>
        <end position="117"/>
    </location>
</feature>
<reference evidence="2" key="2">
    <citation type="submission" date="2018-03" db="EMBL/GenBank/DDBJ databases">
        <title>The Triticum urartu genome reveals the dynamic nature of wheat genome evolution.</title>
        <authorList>
            <person name="Ling H."/>
            <person name="Ma B."/>
            <person name="Shi X."/>
            <person name="Liu H."/>
            <person name="Dong L."/>
            <person name="Sun H."/>
            <person name="Cao Y."/>
            <person name="Gao Q."/>
            <person name="Zheng S."/>
            <person name="Li Y."/>
            <person name="Yu Y."/>
            <person name="Du H."/>
            <person name="Qi M."/>
            <person name="Li Y."/>
            <person name="Yu H."/>
            <person name="Cui Y."/>
            <person name="Wang N."/>
            <person name="Chen C."/>
            <person name="Wu H."/>
            <person name="Zhao Y."/>
            <person name="Zhang J."/>
            <person name="Li Y."/>
            <person name="Zhou W."/>
            <person name="Zhang B."/>
            <person name="Hu W."/>
            <person name="Eijk M."/>
            <person name="Tang J."/>
            <person name="Witsenboer H."/>
            <person name="Zhao S."/>
            <person name="Li Z."/>
            <person name="Zhang A."/>
            <person name="Wang D."/>
            <person name="Liang C."/>
        </authorList>
    </citation>
    <scope>NUCLEOTIDE SEQUENCE [LARGE SCALE GENOMIC DNA]</scope>
    <source>
        <strain evidence="2">cv. G1812</strain>
    </source>
</reference>
<dbReference type="Gramene" id="TuG1812G0500000337.01.T01">
    <property type="protein sequence ID" value="TuG1812G0500000337.01.T01"/>
    <property type="gene ID" value="TuG1812G0500000337.01"/>
</dbReference>
<dbReference type="AlphaFoldDB" id="A0A8R7QB14"/>
<reference evidence="3" key="1">
    <citation type="journal article" date="2013" name="Nature">
        <title>Draft genome of the wheat A-genome progenitor Triticum urartu.</title>
        <authorList>
            <person name="Ling H.Q."/>
            <person name="Zhao S."/>
            <person name="Liu D."/>
            <person name="Wang J."/>
            <person name="Sun H."/>
            <person name="Zhang C."/>
            <person name="Fan H."/>
            <person name="Li D."/>
            <person name="Dong L."/>
            <person name="Tao Y."/>
            <person name="Gao C."/>
            <person name="Wu H."/>
            <person name="Li Y."/>
            <person name="Cui Y."/>
            <person name="Guo X."/>
            <person name="Zheng S."/>
            <person name="Wang B."/>
            <person name="Yu K."/>
            <person name="Liang Q."/>
            <person name="Yang W."/>
            <person name="Lou X."/>
            <person name="Chen J."/>
            <person name="Feng M."/>
            <person name="Jian J."/>
            <person name="Zhang X."/>
            <person name="Luo G."/>
            <person name="Jiang Y."/>
            <person name="Liu J."/>
            <person name="Wang Z."/>
            <person name="Sha Y."/>
            <person name="Zhang B."/>
            <person name="Wu H."/>
            <person name="Tang D."/>
            <person name="Shen Q."/>
            <person name="Xue P."/>
            <person name="Zou S."/>
            <person name="Wang X."/>
            <person name="Liu X."/>
            <person name="Wang F."/>
            <person name="Yang Y."/>
            <person name="An X."/>
            <person name="Dong Z."/>
            <person name="Zhang K."/>
            <person name="Zhang X."/>
            <person name="Luo M.C."/>
            <person name="Dvorak J."/>
            <person name="Tong Y."/>
            <person name="Wang J."/>
            <person name="Yang H."/>
            <person name="Li Z."/>
            <person name="Wang D."/>
            <person name="Zhang A."/>
            <person name="Wang J."/>
        </authorList>
    </citation>
    <scope>NUCLEOTIDE SEQUENCE</scope>
    <source>
        <strain evidence="3">cv. G1812</strain>
    </source>
</reference>
<evidence type="ECO:0000313" key="2">
    <source>
        <dbReference type="EnsemblPlants" id="TuG1812G0500000337.01.T01"/>
    </source>
</evidence>
<sequence>MKHHRSSLQAKGSHNLTVLVAVFFFQSLALMSVNFQVFRPLHGWLRVAGRRGARRGRSRCVLDCRRAKRRGVWQRRGQVQRFRRRERGQGDHVVRGDDRGQAPLAERGAPKEDSNRR</sequence>